<protein>
    <recommendedName>
        <fullName evidence="1">RavJ-like C-terminal domain-containing protein</fullName>
    </recommendedName>
</protein>
<dbReference type="Pfam" id="PF18493">
    <property type="entry name" value="DUF5617"/>
    <property type="match status" value="1"/>
</dbReference>
<dbReference type="EMBL" id="RZGX01000003">
    <property type="protein sequence ID" value="RUR25381.1"/>
    <property type="molecule type" value="Genomic_DNA"/>
</dbReference>
<proteinExistence type="predicted"/>
<comment type="caution">
    <text evidence="2">The sequence shown here is derived from an EMBL/GenBank/DDBJ whole genome shotgun (WGS) entry which is preliminary data.</text>
</comment>
<evidence type="ECO:0000313" key="2">
    <source>
        <dbReference type="EMBL" id="PWY55197.1"/>
    </source>
</evidence>
<keyword evidence="5" id="KW-1185">Reference proteome</keyword>
<reference evidence="3 5" key="2">
    <citation type="submission" date="2018-12" db="EMBL/GenBank/DDBJ databases">
        <title>Legionella sp,whole genome shotgun sequence.</title>
        <authorList>
            <person name="Wu H."/>
        </authorList>
    </citation>
    <scope>NUCLEOTIDE SEQUENCE [LARGE SCALE GENOMIC DNA]</scope>
    <source>
        <strain evidence="5">km489</strain>
        <strain evidence="3">Km489</strain>
    </source>
</reference>
<name>A0A317U2Z3_9GAMM</name>
<dbReference type="RefSeq" id="WP_110143187.1">
    <property type="nucleotide sequence ID" value="NZ_QHJG01000021.1"/>
</dbReference>
<organism evidence="2 4">
    <name type="scientific">Legionella qingyii</name>
    <dbReference type="NCBI Taxonomy" id="2184757"/>
    <lineage>
        <taxon>Bacteria</taxon>
        <taxon>Pseudomonadati</taxon>
        <taxon>Pseudomonadota</taxon>
        <taxon>Gammaproteobacteria</taxon>
        <taxon>Legionellales</taxon>
        <taxon>Legionellaceae</taxon>
        <taxon>Legionella</taxon>
    </lineage>
</organism>
<evidence type="ECO:0000313" key="4">
    <source>
        <dbReference type="Proteomes" id="UP000247152"/>
    </source>
</evidence>
<accession>A0A317U2Z3</accession>
<dbReference type="Proteomes" id="UP000247152">
    <property type="component" value="Unassembled WGS sequence"/>
</dbReference>
<dbReference type="InterPro" id="IPR041234">
    <property type="entry name" value="RavJ-like_C"/>
</dbReference>
<evidence type="ECO:0000259" key="1">
    <source>
        <dbReference type="Pfam" id="PF18493"/>
    </source>
</evidence>
<dbReference type="OrthoDB" id="5634947at2"/>
<dbReference type="Proteomes" id="UP000287374">
    <property type="component" value="Unassembled WGS sequence"/>
</dbReference>
<dbReference type="EMBL" id="QHJG01000021">
    <property type="protein sequence ID" value="PWY55197.1"/>
    <property type="molecule type" value="Genomic_DNA"/>
</dbReference>
<sequence length="163" mass="18885">MSHQLSIATIRSEDLEFIEEGTDDSSENYESQSSFSCIGVKAYSFFNHPKLTLDFPDYTKIWNKCRGDSNHRRIKALLIDYTKEDCLFGSFIGRMISGNWNRHHVSAISKIIANMSVNNYYDSADDIVSDLKKLKPRKGGTLYQLIKFIEMKLEAQLKYDFKF</sequence>
<evidence type="ECO:0000313" key="3">
    <source>
        <dbReference type="EMBL" id="RUR25381.1"/>
    </source>
</evidence>
<feature type="domain" description="RavJ-like C-terminal" evidence="1">
    <location>
        <begin position="57"/>
        <end position="150"/>
    </location>
</feature>
<reference evidence="2 4" key="1">
    <citation type="submission" date="2018-05" db="EMBL/GenBank/DDBJ databases">
        <title>Legionella qingyii sp.nov., whole genome shotgun sequence.</title>
        <authorList>
            <person name="Wu H."/>
            <person name="Zhu Q."/>
            <person name="Hu C."/>
        </authorList>
    </citation>
    <scope>NUCLEOTIDE SEQUENCE [LARGE SCALE GENOMIC DNA]</scope>
    <source>
        <strain evidence="2 4">HEB18</strain>
    </source>
</reference>
<evidence type="ECO:0000313" key="5">
    <source>
        <dbReference type="Proteomes" id="UP000287374"/>
    </source>
</evidence>
<gene>
    <name evidence="2" type="ORF">DGG96_13545</name>
    <name evidence="3" type="ORF">ELY20_02685</name>
</gene>
<dbReference type="AlphaFoldDB" id="A0A317U2Z3"/>